<name>A0A9X3W5N1_LACAM</name>
<dbReference type="GO" id="GO:0000976">
    <property type="term" value="F:transcription cis-regulatory region binding"/>
    <property type="evidence" value="ECO:0007669"/>
    <property type="project" value="TreeGrafter"/>
</dbReference>
<dbReference type="PANTHER" id="PTHR30126">
    <property type="entry name" value="HTH-TYPE TRANSCRIPTIONAL REGULATOR"/>
    <property type="match status" value="1"/>
</dbReference>
<proteinExistence type="inferred from homology"/>
<dbReference type="PANTHER" id="PTHR30126:SF40">
    <property type="entry name" value="HTH-TYPE TRANSCRIPTIONAL REGULATOR GLTR"/>
    <property type="match status" value="1"/>
</dbReference>
<dbReference type="InterPro" id="IPR036390">
    <property type="entry name" value="WH_DNA-bd_sf"/>
</dbReference>
<dbReference type="EMBL" id="JAOTGY010000019">
    <property type="protein sequence ID" value="MDB6258741.1"/>
    <property type="molecule type" value="Genomic_DNA"/>
</dbReference>
<comment type="similarity">
    <text evidence="1">Belongs to the LysR transcriptional regulatory family.</text>
</comment>
<comment type="caution">
    <text evidence="6">The sequence shown here is derived from an EMBL/GenBank/DDBJ whole genome shotgun (WGS) entry which is preliminary data.</text>
</comment>
<accession>A0A9X3W5N1</accession>
<dbReference type="Pfam" id="PF00126">
    <property type="entry name" value="HTH_1"/>
    <property type="match status" value="1"/>
</dbReference>
<evidence type="ECO:0000313" key="6">
    <source>
        <dbReference type="EMBL" id="MDB6258741.1"/>
    </source>
</evidence>
<gene>
    <name evidence="6" type="ORF">ODU72_08755</name>
</gene>
<sequence length="285" mass="32135">MNYNLMPLKYFVDVVQTHGFISAAKRNYVSETAVSSAISKLEKEIGHKLINRTNGEFSLTPFGKGLYQRASIILYSYDELWHHIDQDPTKILKIHFLQGLEAAAVDFAKRLSTNYLLTFDQEELGNGIERLLQGNYDALIGFKLAFMNNAKIESFPLRKISFKLLFNKNELENTTPKALAQASTLYLQYWQTTGISDIQTKMIEAYQQNGWSYKNIEGVNSFSAAALNVNFKGGFAMVPETFQIPSGCENIHVISPEHLKNNFSIEVAISSTNKDLKALIKKAIS</sequence>
<evidence type="ECO:0000256" key="1">
    <source>
        <dbReference type="ARBA" id="ARBA00009437"/>
    </source>
</evidence>
<protein>
    <submittedName>
        <fullName evidence="6">LysR family transcriptional regulator</fullName>
    </submittedName>
</protein>
<dbReference type="Gene3D" id="1.10.10.10">
    <property type="entry name" value="Winged helix-like DNA-binding domain superfamily/Winged helix DNA-binding domain"/>
    <property type="match status" value="1"/>
</dbReference>
<keyword evidence="4" id="KW-0804">Transcription</keyword>
<feature type="domain" description="HTH lysR-type" evidence="5">
    <location>
        <begin position="1"/>
        <end position="60"/>
    </location>
</feature>
<evidence type="ECO:0000313" key="7">
    <source>
        <dbReference type="Proteomes" id="UP001141981"/>
    </source>
</evidence>
<keyword evidence="3" id="KW-0238">DNA-binding</keyword>
<evidence type="ECO:0000259" key="5">
    <source>
        <dbReference type="PROSITE" id="PS50931"/>
    </source>
</evidence>
<dbReference type="InterPro" id="IPR000847">
    <property type="entry name" value="LysR_HTH_N"/>
</dbReference>
<reference evidence="6" key="2">
    <citation type="submission" date="2022-10" db="EMBL/GenBank/DDBJ databases">
        <authorList>
            <person name="Kostovova I."/>
            <person name="Moravkova M."/>
            <person name="Pechar R."/>
        </authorList>
    </citation>
    <scope>NUCLEOTIDE SEQUENCE</scope>
    <source>
        <strain evidence="6">M490A</strain>
    </source>
</reference>
<dbReference type="SUPFAM" id="SSF46785">
    <property type="entry name" value="Winged helix' DNA-binding domain"/>
    <property type="match status" value="1"/>
</dbReference>
<dbReference type="InterPro" id="IPR036388">
    <property type="entry name" value="WH-like_DNA-bd_sf"/>
</dbReference>
<organism evidence="6 7">
    <name type="scientific">Lactobacillus amylovorus</name>
    <dbReference type="NCBI Taxonomy" id="1604"/>
    <lineage>
        <taxon>Bacteria</taxon>
        <taxon>Bacillati</taxon>
        <taxon>Bacillota</taxon>
        <taxon>Bacilli</taxon>
        <taxon>Lactobacillales</taxon>
        <taxon>Lactobacillaceae</taxon>
        <taxon>Lactobacillus</taxon>
    </lineage>
</organism>
<evidence type="ECO:0000256" key="3">
    <source>
        <dbReference type="ARBA" id="ARBA00023125"/>
    </source>
</evidence>
<dbReference type="RefSeq" id="WP_271863089.1">
    <property type="nucleotide sequence ID" value="NZ_JAOTGQ010000001.1"/>
</dbReference>
<dbReference type="PROSITE" id="PS50931">
    <property type="entry name" value="HTH_LYSR"/>
    <property type="match status" value="1"/>
</dbReference>
<dbReference type="Proteomes" id="UP001141981">
    <property type="component" value="Unassembled WGS sequence"/>
</dbReference>
<dbReference type="AlphaFoldDB" id="A0A9X3W5N1"/>
<evidence type="ECO:0000256" key="4">
    <source>
        <dbReference type="ARBA" id="ARBA00023163"/>
    </source>
</evidence>
<reference evidence="6" key="1">
    <citation type="journal article" date="2022" name="Microorganisms">
        <title>Antibiotic Susceptibility, Resistance Gene Determinants and Corresponding Genomic Regions in Lactobacillus amylovorus Isolates Derived from Wild Boars and Domestic Pigs.</title>
        <authorList>
            <person name="Moravkova M."/>
            <person name="Kostovova I."/>
            <person name="Kavanova K."/>
            <person name="Pechar R."/>
            <person name="Stanek S."/>
            <person name="Brychta A."/>
            <person name="Zeman M."/>
            <person name="Kubasova T."/>
        </authorList>
    </citation>
    <scope>NUCLEOTIDE SEQUENCE</scope>
    <source>
        <strain evidence="6">M490A</strain>
    </source>
</reference>
<dbReference type="GO" id="GO:0003700">
    <property type="term" value="F:DNA-binding transcription factor activity"/>
    <property type="evidence" value="ECO:0007669"/>
    <property type="project" value="InterPro"/>
</dbReference>
<evidence type="ECO:0000256" key="2">
    <source>
        <dbReference type="ARBA" id="ARBA00023015"/>
    </source>
</evidence>
<keyword evidence="2" id="KW-0805">Transcription regulation</keyword>